<feature type="compositionally biased region" description="Basic residues" evidence="1">
    <location>
        <begin position="12"/>
        <end position="23"/>
    </location>
</feature>
<feature type="region of interest" description="Disordered" evidence="1">
    <location>
        <begin position="1"/>
        <end position="87"/>
    </location>
</feature>
<evidence type="ECO:0000313" key="3">
    <source>
        <dbReference type="Proteomes" id="UP000198661"/>
    </source>
</evidence>
<evidence type="ECO:0000313" key="2">
    <source>
        <dbReference type="EMBL" id="SFF74025.1"/>
    </source>
</evidence>
<sequence length="218" mass="24160">MSPVMSILSPSKRTRPKNPKAKGRLQGQNRQRRRDPVHPSRRTRAADFPAKNDGSVVSVPQVAKKAAGTAKGRGGNPTFAFPSPQRRQVHPLLIADGTLLLRTRGSRRGRKRTTGKSPTTSSVREAWPAKEKRARNVFAFGLFRRAGERSTDRSTCVRSAKPAPQGRRPDGSLAPLRCQRPASPSDHIQYMAFILQKRAPGTGHGLNPFLRHPIRRFV</sequence>
<reference evidence="2 3" key="1">
    <citation type="submission" date="2016-10" db="EMBL/GenBank/DDBJ databases">
        <authorList>
            <person name="de Groot N.N."/>
        </authorList>
    </citation>
    <scope>NUCLEOTIDE SEQUENCE [LARGE SCALE GENOMIC DNA]</scope>
    <source>
        <strain evidence="2 3">DSM 44945</strain>
    </source>
</reference>
<dbReference type="STRING" id="201973.SAMN04488025_10438"/>
<dbReference type="EMBL" id="FOOK01000004">
    <property type="protein sequence ID" value="SFF74025.1"/>
    <property type="molecule type" value="Genomic_DNA"/>
</dbReference>
<feature type="compositionally biased region" description="Basic residues" evidence="1">
    <location>
        <begin position="104"/>
        <end position="114"/>
    </location>
</feature>
<feature type="region of interest" description="Disordered" evidence="1">
    <location>
        <begin position="103"/>
        <end position="128"/>
    </location>
</feature>
<proteinExistence type="predicted"/>
<dbReference type="AlphaFoldDB" id="A0A1I2L490"/>
<organism evidence="2 3">
    <name type="scientific">Planifilum fulgidum</name>
    <dbReference type="NCBI Taxonomy" id="201973"/>
    <lineage>
        <taxon>Bacteria</taxon>
        <taxon>Bacillati</taxon>
        <taxon>Bacillota</taxon>
        <taxon>Bacilli</taxon>
        <taxon>Bacillales</taxon>
        <taxon>Thermoactinomycetaceae</taxon>
        <taxon>Planifilum</taxon>
    </lineage>
</organism>
<protein>
    <submittedName>
        <fullName evidence="2">Uncharacterized protein</fullName>
    </submittedName>
</protein>
<feature type="compositionally biased region" description="Basic residues" evidence="1">
    <location>
        <begin position="30"/>
        <end position="43"/>
    </location>
</feature>
<feature type="region of interest" description="Disordered" evidence="1">
    <location>
        <begin position="151"/>
        <end position="174"/>
    </location>
</feature>
<accession>A0A1I2L490</accession>
<evidence type="ECO:0000256" key="1">
    <source>
        <dbReference type="SAM" id="MobiDB-lite"/>
    </source>
</evidence>
<keyword evidence="3" id="KW-1185">Reference proteome</keyword>
<gene>
    <name evidence="2" type="ORF">SAMN04488025_10438</name>
</gene>
<name>A0A1I2L490_9BACL</name>
<dbReference type="Proteomes" id="UP000198661">
    <property type="component" value="Unassembled WGS sequence"/>
</dbReference>